<organism evidence="1 2">
    <name type="scientific">Prosthecobacter dejongeii</name>
    <dbReference type="NCBI Taxonomy" id="48465"/>
    <lineage>
        <taxon>Bacteria</taxon>
        <taxon>Pseudomonadati</taxon>
        <taxon>Verrucomicrobiota</taxon>
        <taxon>Verrucomicrobiia</taxon>
        <taxon>Verrucomicrobiales</taxon>
        <taxon>Verrucomicrobiaceae</taxon>
        <taxon>Prosthecobacter</taxon>
    </lineage>
</organism>
<reference evidence="1 2" key="1">
    <citation type="submission" date="2020-08" db="EMBL/GenBank/DDBJ databases">
        <title>Genomic Encyclopedia of Type Strains, Phase IV (KMG-IV): sequencing the most valuable type-strain genomes for metagenomic binning, comparative biology and taxonomic classification.</title>
        <authorList>
            <person name="Goeker M."/>
        </authorList>
    </citation>
    <scope>NUCLEOTIDE SEQUENCE [LARGE SCALE GENOMIC DNA]</scope>
    <source>
        <strain evidence="1 2">DSM 12251</strain>
    </source>
</reference>
<dbReference type="AlphaFoldDB" id="A0A7W8DQR6"/>
<name>A0A7W8DQR6_9BACT</name>
<dbReference type="RefSeq" id="WP_184208745.1">
    <property type="nucleotide sequence ID" value="NZ_JACHIF010000004.1"/>
</dbReference>
<keyword evidence="2" id="KW-1185">Reference proteome</keyword>
<evidence type="ECO:0000313" key="1">
    <source>
        <dbReference type="EMBL" id="MBB5038181.1"/>
    </source>
</evidence>
<comment type="caution">
    <text evidence="1">The sequence shown here is derived from an EMBL/GenBank/DDBJ whole genome shotgun (WGS) entry which is preliminary data.</text>
</comment>
<proteinExistence type="predicted"/>
<dbReference type="Proteomes" id="UP000534294">
    <property type="component" value="Unassembled WGS sequence"/>
</dbReference>
<evidence type="ECO:0000313" key="2">
    <source>
        <dbReference type="Proteomes" id="UP000534294"/>
    </source>
</evidence>
<accession>A0A7W8DQR6</accession>
<dbReference type="EMBL" id="JACHIF010000004">
    <property type="protein sequence ID" value="MBB5038181.1"/>
    <property type="molecule type" value="Genomic_DNA"/>
</dbReference>
<protein>
    <submittedName>
        <fullName evidence="1">Uncharacterized protein</fullName>
    </submittedName>
</protein>
<sequence>MTDDFYCSVFIEFNRQKSELGETIARLVKGRLEILCDIQCPWAEIYFGKNIDSGLGEAGEEDLFLYYRYKLEIEPVASTDKATYVEGISQLLTGLWEQKIPAVAACHFEDDLPDGGGKSWWKSEAQS</sequence>
<gene>
    <name evidence="1" type="ORF">HNQ64_002439</name>
</gene>